<dbReference type="Proteomes" id="UP000244912">
    <property type="component" value="Unassembled WGS sequence"/>
</dbReference>
<name>A0A2R8BS34_9RHOB</name>
<dbReference type="OrthoDB" id="1189996at2"/>
<sequence>MREFLSAFDALPDGAFRAEWQGSPYVAVKSSHAAGKSEKLVAHEAGGTGYISLNIYRLSDGRVLLKPCEMPEDRVRRFVLEAKVGEP</sequence>
<keyword evidence="2" id="KW-1185">Reference proteome</keyword>
<dbReference type="RefSeq" id="WP_108892836.1">
    <property type="nucleotide sequence ID" value="NZ_ONZF01000002.1"/>
</dbReference>
<protein>
    <submittedName>
        <fullName evidence="1">Uncharacterized protein</fullName>
    </submittedName>
</protein>
<proteinExistence type="predicted"/>
<accession>A0A2R8BS34</accession>
<evidence type="ECO:0000313" key="2">
    <source>
        <dbReference type="Proteomes" id="UP000244912"/>
    </source>
</evidence>
<dbReference type="AlphaFoldDB" id="A0A2R8BS34"/>
<dbReference type="EMBL" id="ONZF01000002">
    <property type="protein sequence ID" value="SPJ22948.1"/>
    <property type="molecule type" value="Genomic_DNA"/>
</dbReference>
<evidence type="ECO:0000313" key="1">
    <source>
        <dbReference type="EMBL" id="SPJ22948.1"/>
    </source>
</evidence>
<reference evidence="1 2" key="1">
    <citation type="submission" date="2018-03" db="EMBL/GenBank/DDBJ databases">
        <authorList>
            <person name="Keele B.F."/>
        </authorList>
    </citation>
    <scope>NUCLEOTIDE SEQUENCE [LARGE SCALE GENOMIC DNA]</scope>
    <source>
        <strain evidence="1 2">CECT 8504</strain>
    </source>
</reference>
<organism evidence="1 2">
    <name type="scientific">Palleronia abyssalis</name>
    <dbReference type="NCBI Taxonomy" id="1501240"/>
    <lineage>
        <taxon>Bacteria</taxon>
        <taxon>Pseudomonadati</taxon>
        <taxon>Pseudomonadota</taxon>
        <taxon>Alphaproteobacteria</taxon>
        <taxon>Rhodobacterales</taxon>
        <taxon>Roseobacteraceae</taxon>
        <taxon>Palleronia</taxon>
    </lineage>
</organism>
<gene>
    <name evidence="1" type="ORF">PAA8504_00749</name>
</gene>